<evidence type="ECO:0008006" key="5">
    <source>
        <dbReference type="Google" id="ProtNLM"/>
    </source>
</evidence>
<evidence type="ECO:0000313" key="4">
    <source>
        <dbReference type="Proteomes" id="UP000181897"/>
    </source>
</evidence>
<evidence type="ECO:0000313" key="3">
    <source>
        <dbReference type="EMBL" id="APE45192.1"/>
    </source>
</evidence>
<gene>
    <name evidence="3" type="ORF">BOO69_18535</name>
</gene>
<dbReference type="KEGG" id="suam:BOO69_18535"/>
<dbReference type="InterPro" id="IPR004045">
    <property type="entry name" value="Glutathione_S-Trfase_N"/>
</dbReference>
<keyword evidence="4" id="KW-1185">Reference proteome</keyword>
<dbReference type="Gene3D" id="3.40.30.10">
    <property type="entry name" value="Glutaredoxin"/>
    <property type="match status" value="1"/>
</dbReference>
<dbReference type="InterPro" id="IPR036249">
    <property type="entry name" value="Thioredoxin-like_sf"/>
</dbReference>
<dbReference type="PROSITE" id="PS50405">
    <property type="entry name" value="GST_CTER"/>
    <property type="match status" value="1"/>
</dbReference>
<dbReference type="OrthoDB" id="7583243at2"/>
<dbReference type="PANTHER" id="PTHR44051">
    <property type="entry name" value="GLUTATHIONE S-TRANSFERASE-RELATED"/>
    <property type="match status" value="1"/>
</dbReference>
<dbReference type="AlphaFoldDB" id="A0A1J0WLZ9"/>
<dbReference type="Pfam" id="PF02798">
    <property type="entry name" value="GST_N"/>
    <property type="match status" value="1"/>
</dbReference>
<feature type="domain" description="GST C-terminal" evidence="2">
    <location>
        <begin position="85"/>
        <end position="206"/>
    </location>
</feature>
<reference evidence="3 4" key="1">
    <citation type="submission" date="2016-11" db="EMBL/GenBank/DDBJ databases">
        <title>Complete genome sequence of Sulfitobacter sp. AM1-D1, a toxic bacteria associated with marine dinoflagellate Alexandrium minutum in East China Sea.</title>
        <authorList>
            <person name="Yang Q."/>
            <person name="Zhang X."/>
            <person name="Tian X."/>
        </authorList>
    </citation>
    <scope>NUCLEOTIDE SEQUENCE [LARGE SCALE GENOMIC DNA]</scope>
    <source>
        <strain evidence="3 4">AM1-D1</strain>
    </source>
</reference>
<dbReference type="CDD" id="cd03057">
    <property type="entry name" value="GST_N_Beta"/>
    <property type="match status" value="1"/>
</dbReference>
<name>A0A1J0WLZ9_9RHOB</name>
<dbReference type="Proteomes" id="UP000181897">
    <property type="component" value="Chromosome"/>
</dbReference>
<proteinExistence type="predicted"/>
<dbReference type="PROSITE" id="PS50404">
    <property type="entry name" value="GST_NTER"/>
    <property type="match status" value="1"/>
</dbReference>
<sequence>MLTLYYSRGSSALAAHILLIEVGAAFDTVEVSIAGGRHRTPEFTALNPKGRIPALGTPEGILTENPAILEYIAATHPHAGLIPGSPYDQARARSLCAYICATVHVAFAHGKRADRWADDPAARDAMRTKVRENLLDCADLLERHLLEGPWALGPRFGYCDPYLFLVGRWMKAHDLTLASFPRMEAHSRLMLERPATKTAMQAHLPG</sequence>
<dbReference type="SFLD" id="SFLDS00019">
    <property type="entry name" value="Glutathione_Transferase_(cytos"/>
    <property type="match status" value="1"/>
</dbReference>
<dbReference type="InterPro" id="IPR040079">
    <property type="entry name" value="Glutathione_S-Trfase"/>
</dbReference>
<dbReference type="PANTHER" id="PTHR44051:SF8">
    <property type="entry name" value="GLUTATHIONE S-TRANSFERASE GSTA"/>
    <property type="match status" value="1"/>
</dbReference>
<organism evidence="3 4">
    <name type="scientific">Sulfitobacter alexandrii</name>
    <dbReference type="NCBI Taxonomy" id="1917485"/>
    <lineage>
        <taxon>Bacteria</taxon>
        <taxon>Pseudomonadati</taxon>
        <taxon>Pseudomonadota</taxon>
        <taxon>Alphaproteobacteria</taxon>
        <taxon>Rhodobacterales</taxon>
        <taxon>Roseobacteraceae</taxon>
        <taxon>Sulfitobacter</taxon>
    </lineage>
</organism>
<evidence type="ECO:0000259" key="1">
    <source>
        <dbReference type="PROSITE" id="PS50404"/>
    </source>
</evidence>
<feature type="domain" description="GST N-terminal" evidence="1">
    <location>
        <begin position="1"/>
        <end position="80"/>
    </location>
</feature>
<dbReference type="InterPro" id="IPR036282">
    <property type="entry name" value="Glutathione-S-Trfase_C_sf"/>
</dbReference>
<dbReference type="SFLD" id="SFLDG01150">
    <property type="entry name" value="Main.1:_Beta-like"/>
    <property type="match status" value="1"/>
</dbReference>
<dbReference type="STRING" id="1917485.BOO69_18535"/>
<dbReference type="SUPFAM" id="SSF47616">
    <property type="entry name" value="GST C-terminal domain-like"/>
    <property type="match status" value="1"/>
</dbReference>
<dbReference type="EMBL" id="CP018076">
    <property type="protein sequence ID" value="APE45192.1"/>
    <property type="molecule type" value="Genomic_DNA"/>
</dbReference>
<protein>
    <recommendedName>
        <fullName evidence="5">Glutathione S-transferase family protein</fullName>
    </recommendedName>
</protein>
<accession>A0A1J0WLZ9</accession>
<dbReference type="SFLD" id="SFLDG00358">
    <property type="entry name" value="Main_(cytGST)"/>
    <property type="match status" value="1"/>
</dbReference>
<dbReference type="SUPFAM" id="SSF52833">
    <property type="entry name" value="Thioredoxin-like"/>
    <property type="match status" value="1"/>
</dbReference>
<dbReference type="RefSeq" id="WP_071973540.1">
    <property type="nucleotide sequence ID" value="NZ_CP018076.1"/>
</dbReference>
<dbReference type="Gene3D" id="1.20.1050.10">
    <property type="match status" value="1"/>
</dbReference>
<evidence type="ECO:0000259" key="2">
    <source>
        <dbReference type="PROSITE" id="PS50405"/>
    </source>
</evidence>
<dbReference type="CDD" id="cd03188">
    <property type="entry name" value="GST_C_Beta"/>
    <property type="match status" value="1"/>
</dbReference>
<dbReference type="InterPro" id="IPR010987">
    <property type="entry name" value="Glutathione-S-Trfase_C-like"/>
</dbReference>